<accession>A0A3N1P5E4</accession>
<comment type="caution">
    <text evidence="1">The sequence shown here is derived from an EMBL/GenBank/DDBJ whole genome shotgun (WGS) entry which is preliminary data.</text>
</comment>
<name>A0A3N1P5E4_9GAMM</name>
<organism evidence="1 2">
    <name type="scientific">Gallaecimonas pentaromativorans</name>
    <dbReference type="NCBI Taxonomy" id="584787"/>
    <lineage>
        <taxon>Bacteria</taxon>
        <taxon>Pseudomonadati</taxon>
        <taxon>Pseudomonadota</taxon>
        <taxon>Gammaproteobacteria</taxon>
        <taxon>Enterobacterales</taxon>
        <taxon>Gallaecimonadaceae</taxon>
        <taxon>Gallaecimonas</taxon>
    </lineage>
</organism>
<dbReference type="AlphaFoldDB" id="A0A3N1P5E4"/>
<dbReference type="RefSeq" id="WP_123422451.1">
    <property type="nucleotide sequence ID" value="NZ_RJUL01000011.1"/>
</dbReference>
<dbReference type="Proteomes" id="UP000268033">
    <property type="component" value="Unassembled WGS sequence"/>
</dbReference>
<gene>
    <name evidence="1" type="ORF">EDC28_11142</name>
</gene>
<dbReference type="EMBL" id="RJUL01000011">
    <property type="protein sequence ID" value="ROQ21940.1"/>
    <property type="molecule type" value="Genomic_DNA"/>
</dbReference>
<protein>
    <submittedName>
        <fullName evidence="1">Uncharacterized protein</fullName>
    </submittedName>
</protein>
<keyword evidence="2" id="KW-1185">Reference proteome</keyword>
<reference evidence="1 2" key="1">
    <citation type="submission" date="2018-11" db="EMBL/GenBank/DDBJ databases">
        <title>Genomic Encyclopedia of Type Strains, Phase IV (KMG-IV): sequencing the most valuable type-strain genomes for metagenomic binning, comparative biology and taxonomic classification.</title>
        <authorList>
            <person name="Goeker M."/>
        </authorList>
    </citation>
    <scope>NUCLEOTIDE SEQUENCE [LARGE SCALE GENOMIC DNA]</scope>
    <source>
        <strain evidence="1 2">DSM 21945</strain>
    </source>
</reference>
<evidence type="ECO:0000313" key="2">
    <source>
        <dbReference type="Proteomes" id="UP000268033"/>
    </source>
</evidence>
<proteinExistence type="predicted"/>
<sequence>MVGIKDFKIEKKADAGRVRVECSYTSEMLGQKIKHQITVSEVMFNKGFSLIGDMLDKHTGAFDFIEDGVEFLVDYGGPDYQPVVNILVVKGEEVASLAIPEDECRAFLATLNL</sequence>
<evidence type="ECO:0000313" key="1">
    <source>
        <dbReference type="EMBL" id="ROQ21940.1"/>
    </source>
</evidence>